<sequence>MPWSSTPEPPPTPGRTAWAPGDGHQPTPTAPRTGWWPVAIVAGTGTSIGDAAGRAAVRASGTGTSVGDAAAAILVHLAGTGGSIGDAAAAVLAHLAGTGTSVGDSGGRGAIRATGAGTSVGDAAAAVLAHLSGAGTGVGSSYATVLAHLTGTGTSVGNGAATAGFAPHAPERTEFTAAGAYTYLIPGWCRFIDQVLMPGGASGQTGDGAFSGTGKGGNPGVYLVRTLERGVDLPWTQTTITGTVGAGGARPANSDNAAPNPGGATTADWGSGNVTAPGPTGTQPSGQNGGSSAAVTVNGQNYPAGPGGTGNAGAGSAPGGAGAGGNGGIFGSRTQGGPGGTGRASFYARQS</sequence>
<accession>A0A5C5RCX1</accession>
<gene>
    <name evidence="3" type="ORF">FK529_05425</name>
</gene>
<evidence type="ECO:0000259" key="2">
    <source>
        <dbReference type="Pfam" id="PF21722"/>
    </source>
</evidence>
<dbReference type="Proteomes" id="UP000317291">
    <property type="component" value="Unassembled WGS sequence"/>
</dbReference>
<protein>
    <recommendedName>
        <fullName evidence="2">Glycine-rich domain-containing protein</fullName>
    </recommendedName>
</protein>
<feature type="region of interest" description="Disordered" evidence="1">
    <location>
        <begin position="1"/>
        <end position="34"/>
    </location>
</feature>
<evidence type="ECO:0000313" key="4">
    <source>
        <dbReference type="Proteomes" id="UP000317291"/>
    </source>
</evidence>
<dbReference type="AlphaFoldDB" id="A0A5C5RCX1"/>
<feature type="domain" description="Glycine-rich" evidence="2">
    <location>
        <begin position="176"/>
        <end position="347"/>
    </location>
</feature>
<feature type="compositionally biased region" description="Polar residues" evidence="1">
    <location>
        <begin position="280"/>
        <end position="301"/>
    </location>
</feature>
<feature type="region of interest" description="Disordered" evidence="1">
    <location>
        <begin position="242"/>
        <end position="351"/>
    </location>
</feature>
<reference evidence="3 4" key="1">
    <citation type="submission" date="2019-06" db="EMBL/GenBank/DDBJ databases">
        <title>Tsukamurella conjunctivitidis sp. nov., Tsukamurella assacharolytica sp. nov. and Tsukamurella sputae sp. nov. isolated from patients with conjunctivitis, bacteraemia (lymphoma) and respiratory infection (sputum) in Hong Kong.</title>
        <authorList>
            <person name="Teng J.L.L."/>
            <person name="Lee H.H."/>
            <person name="Fong J.Y.H."/>
            <person name="Fok K.M.N."/>
            <person name="Lau S.K.P."/>
            <person name="Woo P.C.Y."/>
        </authorList>
    </citation>
    <scope>NUCLEOTIDE SEQUENCE [LARGE SCALE GENOMIC DNA]</scope>
    <source>
        <strain evidence="3 4">HKU71</strain>
    </source>
</reference>
<feature type="compositionally biased region" description="Gly residues" evidence="1">
    <location>
        <begin position="305"/>
        <end position="342"/>
    </location>
</feature>
<dbReference type="OrthoDB" id="4775655at2"/>
<comment type="caution">
    <text evidence="3">The sequence shown here is derived from an EMBL/GenBank/DDBJ whole genome shotgun (WGS) entry which is preliminary data.</text>
</comment>
<dbReference type="InterPro" id="IPR049304">
    <property type="entry name" value="Gly_rich_dom"/>
</dbReference>
<keyword evidence="4" id="KW-1185">Reference proteome</keyword>
<name>A0A5C5RCX1_9ACTN</name>
<dbReference type="RefSeq" id="WP_146559989.1">
    <property type="nucleotide sequence ID" value="NZ_VIGW01000002.1"/>
</dbReference>
<dbReference type="Pfam" id="PF21722">
    <property type="entry name" value="Gly_rich_2"/>
    <property type="match status" value="1"/>
</dbReference>
<dbReference type="EMBL" id="VIGW01000002">
    <property type="protein sequence ID" value="TWS20770.1"/>
    <property type="molecule type" value="Genomic_DNA"/>
</dbReference>
<organism evidence="3 4">
    <name type="scientific">Tsukamurella asaccharolytica</name>
    <dbReference type="NCBI Taxonomy" id="2592067"/>
    <lineage>
        <taxon>Bacteria</taxon>
        <taxon>Bacillati</taxon>
        <taxon>Actinomycetota</taxon>
        <taxon>Actinomycetes</taxon>
        <taxon>Mycobacteriales</taxon>
        <taxon>Tsukamurellaceae</taxon>
        <taxon>Tsukamurella</taxon>
    </lineage>
</organism>
<proteinExistence type="predicted"/>
<evidence type="ECO:0000313" key="3">
    <source>
        <dbReference type="EMBL" id="TWS20770.1"/>
    </source>
</evidence>
<evidence type="ECO:0000256" key="1">
    <source>
        <dbReference type="SAM" id="MobiDB-lite"/>
    </source>
</evidence>